<keyword evidence="4" id="KW-1185">Reference proteome</keyword>
<evidence type="ECO:0000313" key="3">
    <source>
        <dbReference type="EMBL" id="EAU69838.1"/>
    </source>
</evidence>
<dbReference type="Proteomes" id="UP000001351">
    <property type="component" value="Chromosome"/>
</dbReference>
<reference evidence="2 4" key="2">
    <citation type="journal article" date="2011" name="Mol. Biol. Evol.">
        <title>Comparative genomic analysis of fruiting body formation in Myxococcales.</title>
        <authorList>
            <person name="Huntley S."/>
            <person name="Hamann N."/>
            <person name="Wegener-Feldbrugge S."/>
            <person name="Treuner-Lange A."/>
            <person name="Kube M."/>
            <person name="Reinhardt R."/>
            <person name="Klages S."/>
            <person name="Muller R."/>
            <person name="Ronning C.M."/>
            <person name="Nierman W.C."/>
            <person name="Sogaard-Andersen L."/>
        </authorList>
    </citation>
    <scope>NUCLEOTIDE SEQUENCE [LARGE SCALE GENOMIC DNA]</scope>
    <source>
        <strain evidence="2 4">DW4/3-1</strain>
    </source>
</reference>
<proteinExistence type="predicted"/>
<feature type="domain" description="Transposase IS66 central" evidence="1">
    <location>
        <begin position="32"/>
        <end position="81"/>
    </location>
</feature>
<evidence type="ECO:0000313" key="4">
    <source>
        <dbReference type="Proteomes" id="UP000001351"/>
    </source>
</evidence>
<dbReference type="HOGENOM" id="CLU_1863950_0_0_7"/>
<evidence type="ECO:0000259" key="1">
    <source>
        <dbReference type="Pfam" id="PF03050"/>
    </source>
</evidence>
<evidence type="ECO:0000313" key="5">
    <source>
        <dbReference type="Proteomes" id="UP000032702"/>
    </source>
</evidence>
<dbReference type="InterPro" id="IPR004291">
    <property type="entry name" value="Transposase_IS66_central"/>
</dbReference>
<dbReference type="EMBL" id="CP002271">
    <property type="protein sequence ID" value="ADO75200.1"/>
    <property type="molecule type" value="Genomic_DNA"/>
</dbReference>
<dbReference type="Pfam" id="PF03050">
    <property type="entry name" value="DDE_Tnp_IS66"/>
    <property type="match status" value="1"/>
</dbReference>
<sequence>MCQSFLLKSFTGSKSCYSGDSSFLSIQKPFPKYPSSRNVPLGRFLEDGRVPLDKGEAERLIKRIVLGRKNRLFLGSDAAGHRAAAVYSLLLSCYRLEMDPWAYFRDVLPKLGDTRFPASRIAELLPEAWAQQQAQQR</sequence>
<dbReference type="Proteomes" id="UP000032702">
    <property type="component" value="Unassembled WGS sequence"/>
</dbReference>
<dbReference type="eggNOG" id="COG2433">
    <property type="taxonomic scope" value="Bacteria"/>
</dbReference>
<gene>
    <name evidence="2" type="ordered locus">STAUR_7444</name>
    <name evidence="3" type="ORF">STIAU_5563</name>
</gene>
<dbReference type="STRING" id="378806.STAUR_7444"/>
<dbReference type="KEGG" id="sur:STAUR_7444"/>
<protein>
    <submittedName>
        <fullName evidence="3">ISSfl3 OrfC</fullName>
    </submittedName>
    <submittedName>
        <fullName evidence="2">Transposase</fullName>
    </submittedName>
</protein>
<name>Q09DW2_STIAD</name>
<dbReference type="AlphaFoldDB" id="Q09DW2"/>
<organism evidence="3 5">
    <name type="scientific">Stigmatella aurantiaca (strain DW4/3-1)</name>
    <dbReference type="NCBI Taxonomy" id="378806"/>
    <lineage>
        <taxon>Bacteria</taxon>
        <taxon>Pseudomonadati</taxon>
        <taxon>Myxococcota</taxon>
        <taxon>Myxococcia</taxon>
        <taxon>Myxococcales</taxon>
        <taxon>Cystobacterineae</taxon>
        <taxon>Archangiaceae</taxon>
        <taxon>Stigmatella</taxon>
    </lineage>
</organism>
<reference evidence="3 5" key="1">
    <citation type="submission" date="2006-04" db="EMBL/GenBank/DDBJ databases">
        <authorList>
            <person name="Nierman W.C."/>
        </authorList>
    </citation>
    <scope>NUCLEOTIDE SEQUENCE [LARGE SCALE GENOMIC DNA]</scope>
    <source>
        <strain evidence="3 5">DW4/3-1</strain>
    </source>
</reference>
<accession>Q09DW2</accession>
<dbReference type="PANTHER" id="PTHR33678:SF1">
    <property type="entry name" value="BLL1576 PROTEIN"/>
    <property type="match status" value="1"/>
</dbReference>
<dbReference type="EMBL" id="AAMD01000002">
    <property type="protein sequence ID" value="EAU69838.1"/>
    <property type="molecule type" value="Genomic_DNA"/>
</dbReference>
<evidence type="ECO:0000313" key="2">
    <source>
        <dbReference type="EMBL" id="ADO75200.1"/>
    </source>
</evidence>
<dbReference type="InterPro" id="IPR052344">
    <property type="entry name" value="Transposase-related"/>
</dbReference>
<dbReference type="PANTHER" id="PTHR33678">
    <property type="entry name" value="BLL1576 PROTEIN"/>
    <property type="match status" value="1"/>
</dbReference>